<dbReference type="Gene3D" id="2.30.180.10">
    <property type="entry name" value="FAS1 domain"/>
    <property type="match status" value="1"/>
</dbReference>
<evidence type="ECO:0000313" key="4">
    <source>
        <dbReference type="EMBL" id="SHL15103.1"/>
    </source>
</evidence>
<feature type="signal peptide" evidence="2">
    <location>
        <begin position="1"/>
        <end position="21"/>
    </location>
</feature>
<protein>
    <submittedName>
        <fullName evidence="4">Uncaracterized surface protein containing fasciclin (FAS1) repeats</fullName>
    </submittedName>
</protein>
<evidence type="ECO:0000259" key="3">
    <source>
        <dbReference type="PROSITE" id="PS50213"/>
    </source>
</evidence>
<dbReference type="RefSeq" id="WP_073459245.1">
    <property type="nucleotide sequence ID" value="NZ_CALGVN010000013.1"/>
</dbReference>
<dbReference type="OrthoDB" id="9800666at2"/>
<dbReference type="PANTHER" id="PTHR10900">
    <property type="entry name" value="PERIOSTIN-RELATED"/>
    <property type="match status" value="1"/>
</dbReference>
<feature type="region of interest" description="Disordered" evidence="1">
    <location>
        <begin position="28"/>
        <end position="49"/>
    </location>
</feature>
<dbReference type="InterPro" id="IPR036378">
    <property type="entry name" value="FAS1_dom_sf"/>
</dbReference>
<dbReference type="STRING" id="1848.SAMN05443637_11980"/>
<feature type="compositionally biased region" description="Low complexity" evidence="1">
    <location>
        <begin position="38"/>
        <end position="49"/>
    </location>
</feature>
<organism evidence="4 5">
    <name type="scientific">Pseudonocardia thermophila</name>
    <dbReference type="NCBI Taxonomy" id="1848"/>
    <lineage>
        <taxon>Bacteria</taxon>
        <taxon>Bacillati</taxon>
        <taxon>Actinomycetota</taxon>
        <taxon>Actinomycetes</taxon>
        <taxon>Pseudonocardiales</taxon>
        <taxon>Pseudonocardiaceae</taxon>
        <taxon>Pseudonocardia</taxon>
    </lineage>
</organism>
<evidence type="ECO:0000256" key="1">
    <source>
        <dbReference type="SAM" id="MobiDB-lite"/>
    </source>
</evidence>
<keyword evidence="2" id="KW-0732">Signal</keyword>
<gene>
    <name evidence="4" type="ORF">SAMN05443637_11980</name>
</gene>
<evidence type="ECO:0000256" key="2">
    <source>
        <dbReference type="SAM" id="SignalP"/>
    </source>
</evidence>
<dbReference type="PROSITE" id="PS51257">
    <property type="entry name" value="PROKAR_LIPOPROTEIN"/>
    <property type="match status" value="1"/>
</dbReference>
<name>A0A1M6YAB1_PSETH</name>
<reference evidence="4 5" key="1">
    <citation type="submission" date="2016-11" db="EMBL/GenBank/DDBJ databases">
        <authorList>
            <person name="Jaros S."/>
            <person name="Januszkiewicz K."/>
            <person name="Wedrychowicz H."/>
        </authorList>
    </citation>
    <scope>NUCLEOTIDE SEQUENCE [LARGE SCALE GENOMIC DNA]</scope>
    <source>
        <strain evidence="4 5">DSM 43832</strain>
    </source>
</reference>
<dbReference type="InterPro" id="IPR000782">
    <property type="entry name" value="FAS1_domain"/>
</dbReference>
<dbReference type="InterPro" id="IPR050904">
    <property type="entry name" value="Adhesion/Biosynth-related"/>
</dbReference>
<dbReference type="InterPro" id="IPR006311">
    <property type="entry name" value="TAT_signal"/>
</dbReference>
<dbReference type="EMBL" id="FRAP01000019">
    <property type="protein sequence ID" value="SHL15103.1"/>
    <property type="molecule type" value="Genomic_DNA"/>
</dbReference>
<evidence type="ECO:0000313" key="5">
    <source>
        <dbReference type="Proteomes" id="UP000184363"/>
    </source>
</evidence>
<dbReference type="PROSITE" id="PS50213">
    <property type="entry name" value="FAS1"/>
    <property type="match status" value="1"/>
</dbReference>
<dbReference type="Proteomes" id="UP000184363">
    <property type="component" value="Unassembled WGS sequence"/>
</dbReference>
<feature type="chain" id="PRO_5038676422" evidence="2">
    <location>
        <begin position="22"/>
        <end position="221"/>
    </location>
</feature>
<feature type="domain" description="FAS1" evidence="3">
    <location>
        <begin position="78"/>
        <end position="217"/>
    </location>
</feature>
<sequence length="221" mass="21667">MRKIQRITVLGAAVAAALALAACADASPAPAPAPTPAAPATTAPPAATGETTTAQVFGPACGLLPQGEAPGSLTAMAERPVATAAADNPQLSALTTVVRATGLGSALDQQKAVTVFAPADTAFVALRAELGEAEYAELLADTDALSALLTLHVVGTRYDASGLVAEQTVMSMGGAELTVGGTAQAPTITGPAGTAAAVLCGNIPTANATVFVIDKVLLPKE</sequence>
<accession>A0A1M6YAB1</accession>
<dbReference type="Pfam" id="PF02469">
    <property type="entry name" value="Fasciclin"/>
    <property type="match status" value="1"/>
</dbReference>
<dbReference type="PROSITE" id="PS51318">
    <property type="entry name" value="TAT"/>
    <property type="match status" value="1"/>
</dbReference>
<proteinExistence type="predicted"/>
<dbReference type="SMART" id="SM00554">
    <property type="entry name" value="FAS1"/>
    <property type="match status" value="1"/>
</dbReference>
<dbReference type="AlphaFoldDB" id="A0A1M6YAB1"/>
<keyword evidence="5" id="KW-1185">Reference proteome</keyword>
<dbReference type="SUPFAM" id="SSF82153">
    <property type="entry name" value="FAS1 domain"/>
    <property type="match status" value="1"/>
</dbReference>